<proteinExistence type="inferred from homology"/>
<gene>
    <name evidence="3" type="ORF">UFOPK1811_00402</name>
    <name evidence="4" type="ORF">UFOPK2360_00931</name>
    <name evidence="5" type="ORF">UFOPK2922_00979</name>
    <name evidence="6" type="ORF">UFOPK3306_00156</name>
    <name evidence="7" type="ORF">UFOPK4209_00631</name>
</gene>
<dbReference type="EMBL" id="CAEZUJ010000010">
    <property type="protein sequence ID" value="CAB4594947.1"/>
    <property type="molecule type" value="Genomic_DNA"/>
</dbReference>
<feature type="domain" description="UPF0033" evidence="2">
    <location>
        <begin position="5"/>
        <end position="29"/>
    </location>
</feature>
<evidence type="ECO:0000256" key="1">
    <source>
        <dbReference type="ARBA" id="ARBA00008984"/>
    </source>
</evidence>
<accession>A0A6J6WCJ2</accession>
<comment type="similarity">
    <text evidence="1">Belongs to the sulfur carrier protein TusA family.</text>
</comment>
<evidence type="ECO:0000313" key="7">
    <source>
        <dbReference type="EMBL" id="CAB5037682.1"/>
    </source>
</evidence>
<dbReference type="EMBL" id="CAFBLI010000006">
    <property type="protein sequence ID" value="CAB4856349.1"/>
    <property type="molecule type" value="Genomic_DNA"/>
</dbReference>
<name>A0A6J6WCJ2_9ZZZZ</name>
<sequence length="70" mass="7755">MAFELDCRGKRCPLPIIELSKKIKESELGQEVLLISDDPATAADLTAWARMTGNEFKVISADNFLITKSN</sequence>
<evidence type="ECO:0000259" key="2">
    <source>
        <dbReference type="PROSITE" id="PS01148"/>
    </source>
</evidence>
<dbReference type="InterPro" id="IPR001455">
    <property type="entry name" value="TusA-like"/>
</dbReference>
<dbReference type="EMBL" id="CAEZXH010000056">
    <property type="protein sequence ID" value="CAB4687302.1"/>
    <property type="molecule type" value="Genomic_DNA"/>
</dbReference>
<dbReference type="AlphaFoldDB" id="A0A6J6WCJ2"/>
<dbReference type="Gene3D" id="3.30.110.40">
    <property type="entry name" value="TusA-like domain"/>
    <property type="match status" value="1"/>
</dbReference>
<dbReference type="EMBL" id="CAEZZS010000045">
    <property type="protein sequence ID" value="CAB4780197.1"/>
    <property type="molecule type" value="Genomic_DNA"/>
</dbReference>
<evidence type="ECO:0000313" key="6">
    <source>
        <dbReference type="EMBL" id="CAB4856349.1"/>
    </source>
</evidence>
<dbReference type="PANTHER" id="PTHR33279">
    <property type="entry name" value="SULFUR CARRIER PROTEIN YEDF-RELATED"/>
    <property type="match status" value="1"/>
</dbReference>
<dbReference type="PROSITE" id="PS01148">
    <property type="entry name" value="UPF0033"/>
    <property type="match status" value="1"/>
</dbReference>
<evidence type="ECO:0000313" key="3">
    <source>
        <dbReference type="EMBL" id="CAB4594947.1"/>
    </source>
</evidence>
<reference evidence="5" key="1">
    <citation type="submission" date="2020-05" db="EMBL/GenBank/DDBJ databases">
        <authorList>
            <person name="Chiriac C."/>
            <person name="Salcher M."/>
            <person name="Ghai R."/>
            <person name="Kavagutti S V."/>
        </authorList>
    </citation>
    <scope>NUCLEOTIDE SEQUENCE</scope>
</reference>
<dbReference type="SUPFAM" id="SSF64307">
    <property type="entry name" value="SirA-like"/>
    <property type="match status" value="1"/>
</dbReference>
<dbReference type="CDD" id="cd00291">
    <property type="entry name" value="SirA_YedF_YeeD"/>
    <property type="match status" value="1"/>
</dbReference>
<dbReference type="EMBL" id="CAFBPY010000084">
    <property type="protein sequence ID" value="CAB5037682.1"/>
    <property type="molecule type" value="Genomic_DNA"/>
</dbReference>
<dbReference type="Pfam" id="PF01206">
    <property type="entry name" value="TusA"/>
    <property type="match status" value="1"/>
</dbReference>
<dbReference type="InterPro" id="IPR036868">
    <property type="entry name" value="TusA-like_sf"/>
</dbReference>
<organism evidence="5">
    <name type="scientific">freshwater metagenome</name>
    <dbReference type="NCBI Taxonomy" id="449393"/>
    <lineage>
        <taxon>unclassified sequences</taxon>
        <taxon>metagenomes</taxon>
        <taxon>ecological metagenomes</taxon>
    </lineage>
</organism>
<evidence type="ECO:0000313" key="4">
    <source>
        <dbReference type="EMBL" id="CAB4687302.1"/>
    </source>
</evidence>
<protein>
    <submittedName>
        <fullName evidence="5">Unannotated protein</fullName>
    </submittedName>
</protein>
<evidence type="ECO:0000313" key="5">
    <source>
        <dbReference type="EMBL" id="CAB4780197.1"/>
    </source>
</evidence>
<dbReference type="PANTHER" id="PTHR33279:SF6">
    <property type="entry name" value="SULFUR CARRIER PROTEIN YEDF-RELATED"/>
    <property type="match status" value="1"/>
</dbReference>